<evidence type="ECO:0000313" key="2">
    <source>
        <dbReference type="Proteomes" id="UP000305401"/>
    </source>
</evidence>
<reference evidence="1" key="1">
    <citation type="submission" date="2019-04" db="EMBL/GenBank/DDBJ databases">
        <title>Microbes associate with the intestines of laboratory mice.</title>
        <authorList>
            <person name="Navarre W."/>
            <person name="Wong E."/>
            <person name="Huang K.C."/>
            <person name="Tropini C."/>
            <person name="Ng K."/>
            <person name="Yu B."/>
        </authorList>
    </citation>
    <scope>NUCLEOTIDE SEQUENCE</scope>
    <source>
        <strain evidence="1">NM86_A22</strain>
    </source>
</reference>
<comment type="caution">
    <text evidence="1">The sequence shown here is derived from an EMBL/GenBank/DDBJ whole genome shotgun (WGS) entry which is preliminary data.</text>
</comment>
<sequence length="113" mass="13052">MRWINDRKETEKNLSPYYTSTVDVKYIGYLYDGTPFDSSYLLTSNGDSIFRTDLKSVIQGWQIALQMMHAGDSCEVIIPFQSAYGNTGSGDIMPYSNLRFNMRLKDVHKYEIK</sequence>
<gene>
    <name evidence="1" type="ORF">E5990_09245</name>
</gene>
<accession>A0AC61S3N5</accession>
<keyword evidence="2" id="KW-1185">Reference proteome</keyword>
<dbReference type="Proteomes" id="UP000305401">
    <property type="component" value="Unassembled WGS sequence"/>
</dbReference>
<proteinExistence type="predicted"/>
<organism evidence="1 2">
    <name type="scientific">Muribaculum caecicola</name>
    <dbReference type="NCBI Taxonomy" id="3038144"/>
    <lineage>
        <taxon>Bacteria</taxon>
        <taxon>Pseudomonadati</taxon>
        <taxon>Bacteroidota</taxon>
        <taxon>Bacteroidia</taxon>
        <taxon>Bacteroidales</taxon>
        <taxon>Muribaculaceae</taxon>
        <taxon>Muribaculum</taxon>
    </lineage>
</organism>
<keyword evidence="1" id="KW-0413">Isomerase</keyword>
<name>A0AC61S3N5_9BACT</name>
<evidence type="ECO:0000313" key="1">
    <source>
        <dbReference type="EMBL" id="THG45162.1"/>
    </source>
</evidence>
<protein>
    <submittedName>
        <fullName evidence="1">FKBP-type peptidyl-prolyl cis-trans isomerase</fullName>
    </submittedName>
</protein>
<dbReference type="EMBL" id="SSTG01000141">
    <property type="protein sequence ID" value="THG45162.1"/>
    <property type="molecule type" value="Genomic_DNA"/>
</dbReference>